<dbReference type="GeneID" id="58716929"/>
<dbReference type="SUPFAM" id="SSF51905">
    <property type="entry name" value="FAD/NAD(P)-binding domain"/>
    <property type="match status" value="2"/>
</dbReference>
<dbReference type="Gene3D" id="3.90.480.10">
    <property type="entry name" value="Sulfite Reductase Hemoprotein,Domain 2"/>
    <property type="match status" value="1"/>
</dbReference>
<comment type="pathway">
    <text evidence="2">Nitrogen metabolism; nitrate reduction (assimilation).</text>
</comment>
<dbReference type="FunFam" id="3.50.50.60:FF:000033">
    <property type="entry name" value="Nitrite reductase [NAD(P)H], large subunit"/>
    <property type="match status" value="1"/>
</dbReference>
<keyword evidence="9 15" id="KW-0274">FAD</keyword>
<dbReference type="STRING" id="1552123.EP57_05950"/>
<evidence type="ECO:0000259" key="19">
    <source>
        <dbReference type="Pfam" id="PF04324"/>
    </source>
</evidence>
<evidence type="ECO:0000256" key="16">
    <source>
        <dbReference type="PIRSR" id="PIRSR037149-1"/>
    </source>
</evidence>
<dbReference type="RefSeq" id="WP_036084980.1">
    <property type="nucleotide sequence ID" value="NZ_CBCSHQ010000001.1"/>
</dbReference>
<feature type="domain" description="FAD/NAD(P)-binding" evidence="20">
    <location>
        <begin position="5"/>
        <end position="280"/>
    </location>
</feature>
<evidence type="ECO:0000256" key="11">
    <source>
        <dbReference type="ARBA" id="ARBA00023004"/>
    </source>
</evidence>
<evidence type="ECO:0000256" key="3">
    <source>
        <dbReference type="ARBA" id="ARBA00010429"/>
    </source>
</evidence>
<dbReference type="GO" id="GO:0098809">
    <property type="term" value="F:nitrite reductase activity"/>
    <property type="evidence" value="ECO:0007669"/>
    <property type="project" value="InterPro"/>
</dbReference>
<dbReference type="PRINTS" id="PR00411">
    <property type="entry name" value="PNDRDTASEI"/>
</dbReference>
<dbReference type="GO" id="GO:0050661">
    <property type="term" value="F:NADP binding"/>
    <property type="evidence" value="ECO:0007669"/>
    <property type="project" value="UniProtKB-UniRule"/>
</dbReference>
<evidence type="ECO:0000313" key="22">
    <source>
        <dbReference type="EMBL" id="KGL42997.1"/>
    </source>
</evidence>
<dbReference type="Gene3D" id="3.30.390.30">
    <property type="match status" value="1"/>
</dbReference>
<feature type="domain" description="NADH-rubredoxin oxidoreductase C-terminal" evidence="21">
    <location>
        <begin position="317"/>
        <end position="383"/>
    </location>
</feature>
<evidence type="ECO:0000256" key="5">
    <source>
        <dbReference type="ARBA" id="ARBA00022617"/>
    </source>
</evidence>
<dbReference type="PANTHER" id="PTHR43809">
    <property type="entry name" value="NITRITE REDUCTASE (NADH) LARGE SUBUNIT"/>
    <property type="match status" value="1"/>
</dbReference>
<dbReference type="SUPFAM" id="SSF55124">
    <property type="entry name" value="Nitrite/Sulfite reductase N-terminal domain-like"/>
    <property type="match status" value="1"/>
</dbReference>
<evidence type="ECO:0000256" key="2">
    <source>
        <dbReference type="ARBA" id="ARBA00005096"/>
    </source>
</evidence>
<evidence type="ECO:0000256" key="13">
    <source>
        <dbReference type="ARBA" id="ARBA00023063"/>
    </source>
</evidence>
<dbReference type="PRINTS" id="PR00368">
    <property type="entry name" value="FADPNR"/>
</dbReference>
<accession>A0A099WDF2</accession>
<dbReference type="SUPFAM" id="SSF56014">
    <property type="entry name" value="Nitrite and sulphite reductase 4Fe-4S domain-like"/>
    <property type="match status" value="1"/>
</dbReference>
<keyword evidence="7" id="KW-0001">2Fe-2S</keyword>
<keyword evidence="8 16" id="KW-0479">Metal-binding</keyword>
<comment type="cofactor">
    <cofactor evidence="16">
        <name>[4Fe-4S] cluster</name>
        <dbReference type="ChEBI" id="CHEBI:49883"/>
    </cofactor>
    <text evidence="16">Binds 1 [4Fe-4S] cluster per subunit.</text>
</comment>
<dbReference type="Pfam" id="PF18267">
    <property type="entry name" value="Rubredoxin_C"/>
    <property type="match status" value="1"/>
</dbReference>
<dbReference type="InterPro" id="IPR041854">
    <property type="entry name" value="BFD-like_2Fe2S-bd_dom_sf"/>
</dbReference>
<gene>
    <name evidence="22" type="ORF">EP57_05950</name>
</gene>
<dbReference type="Proteomes" id="UP000029844">
    <property type="component" value="Unassembled WGS sequence"/>
</dbReference>
<dbReference type="OrthoDB" id="9792592at2"/>
<dbReference type="InterPro" id="IPR041575">
    <property type="entry name" value="Rubredoxin_C"/>
</dbReference>
<feature type="domain" description="Nitrite/sulphite reductase 4Fe-4S" evidence="17">
    <location>
        <begin position="623"/>
        <end position="759"/>
    </location>
</feature>
<comment type="cofactor">
    <cofactor evidence="1 15">
        <name>FAD</name>
        <dbReference type="ChEBI" id="CHEBI:57692"/>
    </cofactor>
</comment>
<evidence type="ECO:0000256" key="14">
    <source>
        <dbReference type="ARBA" id="ARBA00034078"/>
    </source>
</evidence>
<feature type="binding site" evidence="16">
    <location>
        <position position="676"/>
    </location>
    <ligand>
        <name>[4Fe-4S] cluster</name>
        <dbReference type="ChEBI" id="CHEBI:49883"/>
    </ligand>
</feature>
<feature type="domain" description="BFD-like [2Fe-2S]-binding" evidence="19">
    <location>
        <begin position="415"/>
        <end position="463"/>
    </location>
</feature>
<keyword evidence="5 16" id="KW-0349">Heme</keyword>
<evidence type="ECO:0000259" key="18">
    <source>
        <dbReference type="Pfam" id="PF03460"/>
    </source>
</evidence>
<protein>
    <submittedName>
        <fullName evidence="22">Nitrite reductase</fullName>
    </submittedName>
</protein>
<dbReference type="CDD" id="cd19944">
    <property type="entry name" value="NirB_Fer2_BFD-like_2"/>
    <property type="match status" value="1"/>
</dbReference>
<dbReference type="InterPro" id="IPR007419">
    <property type="entry name" value="BFD-like_2Fe2S-bd_dom"/>
</dbReference>
<dbReference type="InterPro" id="IPR006067">
    <property type="entry name" value="NO2/SO3_Rdtase_4Fe4S_dom"/>
</dbReference>
<dbReference type="PIRSF" id="PIRSF037149">
    <property type="entry name" value="NirB"/>
    <property type="match status" value="1"/>
</dbReference>
<dbReference type="InterPro" id="IPR036136">
    <property type="entry name" value="Nit/Sulf_reduc_fer-like_dom_sf"/>
</dbReference>
<dbReference type="eggNOG" id="COG1251">
    <property type="taxonomic scope" value="Bacteria"/>
</dbReference>
<dbReference type="Pfam" id="PF03460">
    <property type="entry name" value="NIR_SIR_ferr"/>
    <property type="match status" value="1"/>
</dbReference>
<dbReference type="AlphaFoldDB" id="A0A099WDF2"/>
<reference evidence="22 23" key="1">
    <citation type="submission" date="2014-05" db="EMBL/GenBank/DDBJ databases">
        <title>Novel Listeriaceae from food processing environments.</title>
        <authorList>
            <person name="den Bakker H.C."/>
        </authorList>
    </citation>
    <scope>NUCLEOTIDE SEQUENCE [LARGE SCALE GENOMIC DNA]</scope>
    <source>
        <strain evidence="22 23">FSL A5-0281</strain>
    </source>
</reference>
<keyword evidence="23" id="KW-1185">Reference proteome</keyword>
<evidence type="ECO:0000256" key="10">
    <source>
        <dbReference type="ARBA" id="ARBA00023002"/>
    </source>
</evidence>
<dbReference type="InterPro" id="IPR023753">
    <property type="entry name" value="FAD/NAD-binding_dom"/>
</dbReference>
<dbReference type="InterPro" id="IPR045854">
    <property type="entry name" value="NO2/SO3_Rdtase_4Fe4S_sf"/>
</dbReference>
<keyword evidence="4 16" id="KW-0004">4Fe-4S</keyword>
<keyword evidence="12 16" id="KW-0411">Iron-sulfur</keyword>
<dbReference type="GO" id="GO:0046872">
    <property type="term" value="F:metal ion binding"/>
    <property type="evidence" value="ECO:0007669"/>
    <property type="project" value="UniProtKB-KW"/>
</dbReference>
<evidence type="ECO:0000259" key="17">
    <source>
        <dbReference type="Pfam" id="PF01077"/>
    </source>
</evidence>
<dbReference type="FunFam" id="1.10.10.1100:FF:000002">
    <property type="entry name" value="Nitrite reductase large subunit"/>
    <property type="match status" value="1"/>
</dbReference>
<dbReference type="Pfam" id="PF07992">
    <property type="entry name" value="Pyr_redox_2"/>
    <property type="match status" value="1"/>
</dbReference>
<evidence type="ECO:0000256" key="7">
    <source>
        <dbReference type="ARBA" id="ARBA00022714"/>
    </source>
</evidence>
<keyword evidence="11 16" id="KW-0408">Iron</keyword>
<feature type="binding site" description="axial binding residue" evidence="16">
    <location>
        <position position="676"/>
    </location>
    <ligand>
        <name>siroheme</name>
        <dbReference type="ChEBI" id="CHEBI:60052"/>
    </ligand>
    <ligandPart>
        <name>Fe</name>
        <dbReference type="ChEBI" id="CHEBI:18248"/>
    </ligandPart>
</feature>
<sequence length="799" mass="88307">MQKQNLVMIGNGMAGVRTIEEILDRNPDKYNITIIGDEPYPNYNRIMLSNILQNKMTQSEIVLNDETWYAGNQITLHTNEKALLIDRQAKIITTTKRNISYDRLILATGSRAFILPIPGADLEGVLGFRTIDDTEKMIEISQKYERATVIGGGLLGLEAARGLLDQGMDVTVVHLADWLMETQLDAKAGELLKADLEAQGMKFLMQKATSKILGKSRVTGLAFKDGSQIETDLVVMAIGIKPEIELAQHANLPTGRGIVVDDFMTTADPDIFAVGECAEHNGIAYGLVAPLYEQGKVLADHLCDIETLGYQGSKMFTQLKVSGCDLFSAGSIKENAEVKGVTIFNSIDNKYKKIFVKDGKLVGVVLYGDTTEGNRLYNVLKKEEAIDDFTLVSLLHKAGESEATNIAEMPDDESVCGCNGVCKGDIVSAITEKGLTTIGEVTAHTKAGGSCGKCKPIIGEILEHTLGDDFVNAAPAGICGCTDLSRDQLIIQIRAKSLQNAKEVRHVLGFRNPEGCSKCRPALNYYLNMVWPHDHQDEPESRYVNERLHANIQNDGTYSVIPRMYAGKTDPQQLIKIAKVAEKYDIPLLKLTGGQRIGLYGVKKEDLPKIWEELDMRSGFAYGKTLRTVKSCVGAKFCRFGTQDSLALGEALERRFEFVDTPHKFKMGVSACPRSCVESGVKDYGIIGVENGFQIYIGGNGGTEIKEAQLLTTVATEQEVLDICSAYVQYYRETGVYMERTAPWLERMGFEHVRDIILDPAEQAQLKASLDEALEGRDDPWKQVLQDEEKQKLYHVERV</sequence>
<dbReference type="EMBL" id="JNFA01000011">
    <property type="protein sequence ID" value="KGL42997.1"/>
    <property type="molecule type" value="Genomic_DNA"/>
</dbReference>
<dbReference type="InterPro" id="IPR016156">
    <property type="entry name" value="FAD/NAD-linked_Rdtase_dimer_sf"/>
</dbReference>
<dbReference type="InterPro" id="IPR052034">
    <property type="entry name" value="NasD-like"/>
</dbReference>
<dbReference type="Pfam" id="PF04324">
    <property type="entry name" value="Fer2_BFD"/>
    <property type="match status" value="2"/>
</dbReference>
<dbReference type="GO" id="GO:0051539">
    <property type="term" value="F:4 iron, 4 sulfur cluster binding"/>
    <property type="evidence" value="ECO:0007669"/>
    <property type="project" value="UniProtKB-KW"/>
</dbReference>
<dbReference type="Gene3D" id="3.30.413.10">
    <property type="entry name" value="Sulfite Reductase Hemoprotein, domain 1"/>
    <property type="match status" value="1"/>
</dbReference>
<dbReference type="CDD" id="cd19943">
    <property type="entry name" value="NirB_Fer2_BFD-like_1"/>
    <property type="match status" value="1"/>
</dbReference>
<dbReference type="PRINTS" id="PR00397">
    <property type="entry name" value="SIROHAEM"/>
</dbReference>
<comment type="cofactor">
    <cofactor evidence="14">
        <name>[2Fe-2S] cluster</name>
        <dbReference type="ChEBI" id="CHEBI:190135"/>
    </cofactor>
</comment>
<organism evidence="22 23">
    <name type="scientific">Listeria booriae</name>
    <dbReference type="NCBI Taxonomy" id="1552123"/>
    <lineage>
        <taxon>Bacteria</taxon>
        <taxon>Bacillati</taxon>
        <taxon>Bacillota</taxon>
        <taxon>Bacilli</taxon>
        <taxon>Bacillales</taxon>
        <taxon>Listeriaceae</taxon>
        <taxon>Listeria</taxon>
    </lineage>
</organism>
<dbReference type="GO" id="GO:0051537">
    <property type="term" value="F:2 iron, 2 sulfur cluster binding"/>
    <property type="evidence" value="ECO:0007669"/>
    <property type="project" value="UniProtKB-KW"/>
</dbReference>
<evidence type="ECO:0000256" key="4">
    <source>
        <dbReference type="ARBA" id="ARBA00022485"/>
    </source>
</evidence>
<feature type="domain" description="BFD-like [2Fe-2S]-binding" evidence="19">
    <location>
        <begin position="478"/>
        <end position="528"/>
    </location>
</feature>
<dbReference type="GO" id="GO:0050660">
    <property type="term" value="F:flavin adenine dinucleotide binding"/>
    <property type="evidence" value="ECO:0007669"/>
    <property type="project" value="UniProtKB-UniRule"/>
</dbReference>
<keyword evidence="13 15" id="KW-0534">Nitrate assimilation</keyword>
<dbReference type="NCBIfam" id="TIGR02374">
    <property type="entry name" value="nitri_red_nirB"/>
    <property type="match status" value="1"/>
</dbReference>
<dbReference type="PANTHER" id="PTHR43809:SF1">
    <property type="entry name" value="NITRITE REDUCTASE (NADH) LARGE SUBUNIT"/>
    <property type="match status" value="1"/>
</dbReference>
<comment type="cofactor">
    <cofactor evidence="16">
        <name>siroheme</name>
        <dbReference type="ChEBI" id="CHEBI:60052"/>
    </cofactor>
    <text evidence="16">Binds 1 siroheme per subunit.</text>
</comment>
<proteinExistence type="inferred from homology"/>
<dbReference type="Gene3D" id="1.10.10.1100">
    <property type="entry name" value="BFD-like [2Fe-2S]-binding domain"/>
    <property type="match status" value="1"/>
</dbReference>
<evidence type="ECO:0000256" key="12">
    <source>
        <dbReference type="ARBA" id="ARBA00023014"/>
    </source>
</evidence>
<evidence type="ECO:0000259" key="21">
    <source>
        <dbReference type="Pfam" id="PF18267"/>
    </source>
</evidence>
<dbReference type="InterPro" id="IPR005117">
    <property type="entry name" value="NiRdtase/SiRdtase_haem-b_fer"/>
</dbReference>
<evidence type="ECO:0000256" key="6">
    <source>
        <dbReference type="ARBA" id="ARBA00022630"/>
    </source>
</evidence>
<dbReference type="GO" id="GO:0020037">
    <property type="term" value="F:heme binding"/>
    <property type="evidence" value="ECO:0007669"/>
    <property type="project" value="InterPro"/>
</dbReference>
<evidence type="ECO:0000259" key="20">
    <source>
        <dbReference type="Pfam" id="PF07992"/>
    </source>
</evidence>
<dbReference type="GO" id="GO:0042128">
    <property type="term" value="P:nitrate assimilation"/>
    <property type="evidence" value="ECO:0007669"/>
    <property type="project" value="UniProtKB-UniRule"/>
</dbReference>
<evidence type="ECO:0000256" key="1">
    <source>
        <dbReference type="ARBA" id="ARBA00001974"/>
    </source>
</evidence>
<dbReference type="UniPathway" id="UPA00653"/>
<dbReference type="InterPro" id="IPR012744">
    <property type="entry name" value="Nitri_red_NirB"/>
</dbReference>
<feature type="binding site" evidence="16">
    <location>
        <position position="672"/>
    </location>
    <ligand>
        <name>[4Fe-4S] cluster</name>
        <dbReference type="ChEBI" id="CHEBI:49883"/>
    </ligand>
</feature>
<dbReference type="InterPro" id="IPR006066">
    <property type="entry name" value="NO2/SO3_Rdtase_FeS/sirohaem_BS"/>
</dbReference>
<evidence type="ECO:0000256" key="15">
    <source>
        <dbReference type="PIRNR" id="PIRNR037149"/>
    </source>
</evidence>
<dbReference type="Pfam" id="PF01077">
    <property type="entry name" value="NIR_SIR"/>
    <property type="match status" value="1"/>
</dbReference>
<dbReference type="InterPro" id="IPR017121">
    <property type="entry name" value="Nitrite_Rdtase_lsu"/>
</dbReference>
<feature type="binding site" evidence="16">
    <location>
        <position position="632"/>
    </location>
    <ligand>
        <name>[4Fe-4S] cluster</name>
        <dbReference type="ChEBI" id="CHEBI:49883"/>
    </ligand>
</feature>
<dbReference type="Gene3D" id="3.50.50.60">
    <property type="entry name" value="FAD/NAD(P)-binding domain"/>
    <property type="match status" value="2"/>
</dbReference>
<comment type="caution">
    <text evidence="22">The sequence shown here is derived from an EMBL/GenBank/DDBJ whole genome shotgun (WGS) entry which is preliminary data.</text>
</comment>
<keyword evidence="6 15" id="KW-0285">Flavoprotein</keyword>
<keyword evidence="10" id="KW-0560">Oxidoreductase</keyword>
<evidence type="ECO:0000256" key="9">
    <source>
        <dbReference type="ARBA" id="ARBA00022827"/>
    </source>
</evidence>
<evidence type="ECO:0000313" key="23">
    <source>
        <dbReference type="Proteomes" id="UP000029844"/>
    </source>
</evidence>
<comment type="similarity">
    <text evidence="3">Belongs to the nitrite and sulfite reductase 4Fe-4S domain family.</text>
</comment>
<dbReference type="InterPro" id="IPR036188">
    <property type="entry name" value="FAD/NAD-bd_sf"/>
</dbReference>
<name>A0A099WDF2_9LIST</name>
<feature type="domain" description="Nitrite/Sulfite reductase ferredoxin-like" evidence="18">
    <location>
        <begin position="553"/>
        <end position="615"/>
    </location>
</feature>
<feature type="binding site" evidence="16">
    <location>
        <position position="638"/>
    </location>
    <ligand>
        <name>[4Fe-4S] cluster</name>
        <dbReference type="ChEBI" id="CHEBI:49883"/>
    </ligand>
</feature>
<evidence type="ECO:0000256" key="8">
    <source>
        <dbReference type="ARBA" id="ARBA00022723"/>
    </source>
</evidence>